<accession>A0A0P7E3B0</accession>
<dbReference type="OrthoDB" id="271711at2"/>
<dbReference type="InterPro" id="IPR023027">
    <property type="entry name" value="Mannitol_DH_CS"/>
</dbReference>
<dbReference type="PANTHER" id="PTHR43362:SF1">
    <property type="entry name" value="MANNITOL DEHYDROGENASE 2-RELATED"/>
    <property type="match status" value="1"/>
</dbReference>
<evidence type="ECO:0000259" key="5">
    <source>
        <dbReference type="Pfam" id="PF08125"/>
    </source>
</evidence>
<comment type="caution">
    <text evidence="6">The sequence shown here is derived from an EMBL/GenBank/DDBJ whole genome shotgun (WGS) entry which is preliminary data.</text>
</comment>
<sequence length="498" mass="55099">MSALSLNNSTLGSFPTSISVPRYNRQSLKAGIVHVGVGGFHRSHQAFYTDNYINHTGDLSWGICGIGLREADRAIKQSLEAQDYLYSLLVKHPNGKTDTQIIGCLTDFLLAPDDPEAVINKMAAEETQIVSLTITEGGYNYDPSTGEFDFSNPDIQHDLANPNKPKLIFGYLAAALDRRRKSGQKPFTVQSCDNVQHNGDVIRKMLVTYISSYDSELADWVANQVSFPNAMVDRITPATTDKDMALAEQLGVIDSWPVTCEPFHQWVIEDKFCQQRPAWEKVGAQIVNDVTPYETMKIRLLNASHTVMGILGSLRGYQTIEQTISDPLFATVVSNFMDNEVTPILDDVPGIDLSDYKRTLIARFANPNIKDSLARICSQSASKVSTFLVPTIVENLKIGENGAIANLVIAAWCLYSDTHSSQQGQPLEVIDDMAETLQQAAHASRISPLAFLEQPSIFGSIIENESFCNEYKYYISQLYAGVAIEQIMEAVLSSYKAK</sequence>
<keyword evidence="2" id="KW-0520">NAD</keyword>
<dbReference type="InterPro" id="IPR008927">
    <property type="entry name" value="6-PGluconate_DH-like_C_sf"/>
</dbReference>
<keyword evidence="1" id="KW-0560">Oxidoreductase</keyword>
<dbReference type="GO" id="GO:0016616">
    <property type="term" value="F:oxidoreductase activity, acting on the CH-OH group of donors, NAD or NADP as acceptor"/>
    <property type="evidence" value="ECO:0007669"/>
    <property type="project" value="TreeGrafter"/>
</dbReference>
<feature type="domain" description="Mannitol dehydrogenase C-terminal" evidence="5">
    <location>
        <begin position="289"/>
        <end position="477"/>
    </location>
</feature>
<dbReference type="InterPro" id="IPR050988">
    <property type="entry name" value="Mannitol_DH/Oxidoreductase"/>
</dbReference>
<dbReference type="Pfam" id="PF01232">
    <property type="entry name" value="Mannitol_dh"/>
    <property type="match status" value="1"/>
</dbReference>
<dbReference type="PROSITE" id="PS00974">
    <property type="entry name" value="MANNITOL_DHGENASE"/>
    <property type="match status" value="1"/>
</dbReference>
<dbReference type="SUPFAM" id="SSF48179">
    <property type="entry name" value="6-phosphogluconate dehydrogenase C-terminal domain-like"/>
    <property type="match status" value="1"/>
</dbReference>
<evidence type="ECO:0000256" key="3">
    <source>
        <dbReference type="ARBA" id="ARBA00061451"/>
    </source>
</evidence>
<dbReference type="InterPro" id="IPR013118">
    <property type="entry name" value="Mannitol_DH_C"/>
</dbReference>
<dbReference type="GO" id="GO:0019594">
    <property type="term" value="P:mannitol metabolic process"/>
    <property type="evidence" value="ECO:0007669"/>
    <property type="project" value="InterPro"/>
</dbReference>
<dbReference type="Gene3D" id="1.10.1040.10">
    <property type="entry name" value="N-(1-d-carboxylethyl)-l-norvaline Dehydrogenase, domain 2"/>
    <property type="match status" value="1"/>
</dbReference>
<dbReference type="FunFam" id="3.40.50.720:FF:000129">
    <property type="entry name" value="D-mannonate oxidoreductase"/>
    <property type="match status" value="1"/>
</dbReference>
<gene>
    <name evidence="6" type="ORF">AOG27_07995</name>
</gene>
<evidence type="ECO:0000313" key="6">
    <source>
        <dbReference type="EMBL" id="KPM84235.1"/>
    </source>
</evidence>
<dbReference type="Pfam" id="PF08125">
    <property type="entry name" value="Mannitol_dh_C"/>
    <property type="match status" value="1"/>
</dbReference>
<evidence type="ECO:0000313" key="7">
    <source>
        <dbReference type="Proteomes" id="UP000050378"/>
    </source>
</evidence>
<organism evidence="6 7">
    <name type="scientific">Pseudoalteromonas lipolytica</name>
    <dbReference type="NCBI Taxonomy" id="570156"/>
    <lineage>
        <taxon>Bacteria</taxon>
        <taxon>Pseudomonadati</taxon>
        <taxon>Pseudomonadota</taxon>
        <taxon>Gammaproteobacteria</taxon>
        <taxon>Alteromonadales</taxon>
        <taxon>Pseudoalteromonadaceae</taxon>
        <taxon>Pseudoalteromonas</taxon>
    </lineage>
</organism>
<dbReference type="AlphaFoldDB" id="A0A0P7E3B0"/>
<dbReference type="RefSeq" id="WP_054552489.1">
    <property type="nucleotide sequence ID" value="NZ_LJTC01000004.1"/>
</dbReference>
<dbReference type="SUPFAM" id="SSF51735">
    <property type="entry name" value="NAD(P)-binding Rossmann-fold domains"/>
    <property type="match status" value="1"/>
</dbReference>
<dbReference type="PANTHER" id="PTHR43362">
    <property type="entry name" value="MANNITOL DEHYDROGENASE DSF1-RELATED"/>
    <property type="match status" value="1"/>
</dbReference>
<proteinExistence type="inferred from homology"/>
<dbReference type="EMBL" id="LJTC01000004">
    <property type="protein sequence ID" value="KPM84235.1"/>
    <property type="molecule type" value="Genomic_DNA"/>
</dbReference>
<feature type="domain" description="Mannitol dehydrogenase N-terminal" evidence="4">
    <location>
        <begin position="31"/>
        <end position="281"/>
    </location>
</feature>
<dbReference type="Proteomes" id="UP000050378">
    <property type="component" value="Unassembled WGS sequence"/>
</dbReference>
<dbReference type="InterPro" id="IPR013328">
    <property type="entry name" value="6PGD_dom2"/>
</dbReference>
<reference evidence="6 7" key="1">
    <citation type="submission" date="2015-09" db="EMBL/GenBank/DDBJ databases">
        <title>Draft Genome Sequence of Pseudoalteromonas lipolytica UCD-48B.</title>
        <authorList>
            <person name="Krusor M."/>
            <person name="Coil D.A."/>
            <person name="Lang J.M."/>
            <person name="Eisen J.A."/>
            <person name="Alexiev A."/>
        </authorList>
    </citation>
    <scope>NUCLEOTIDE SEQUENCE [LARGE SCALE GENOMIC DNA]</scope>
    <source>
        <strain evidence="6 7">UCD-48B</strain>
    </source>
</reference>
<evidence type="ECO:0000256" key="1">
    <source>
        <dbReference type="ARBA" id="ARBA00023002"/>
    </source>
</evidence>
<dbReference type="InterPro" id="IPR013131">
    <property type="entry name" value="Mannitol_DH_N"/>
</dbReference>
<comment type="similarity">
    <text evidence="3">Belongs to the mannitol dehydrogenase family. UxuB subfamily.</text>
</comment>
<dbReference type="PATRIC" id="fig|570156.3.peg.2656"/>
<dbReference type="STRING" id="570156.AOG27_07995"/>
<dbReference type="Gene3D" id="3.40.50.720">
    <property type="entry name" value="NAD(P)-binding Rossmann-like Domain"/>
    <property type="match status" value="1"/>
</dbReference>
<dbReference type="InterPro" id="IPR036291">
    <property type="entry name" value="NAD(P)-bd_dom_sf"/>
</dbReference>
<evidence type="ECO:0000259" key="4">
    <source>
        <dbReference type="Pfam" id="PF01232"/>
    </source>
</evidence>
<dbReference type="InterPro" id="IPR000669">
    <property type="entry name" value="Mannitol_DH"/>
</dbReference>
<dbReference type="PRINTS" id="PR00084">
    <property type="entry name" value="MTLDHDRGNASE"/>
</dbReference>
<protein>
    <submittedName>
        <fullName evidence="6">Mannitol dehydrogenase</fullName>
    </submittedName>
</protein>
<name>A0A0P7E3B0_9GAMM</name>
<evidence type="ECO:0000256" key="2">
    <source>
        <dbReference type="ARBA" id="ARBA00023027"/>
    </source>
</evidence>